<dbReference type="AlphaFoldDB" id="A0A2C6KQ06"/>
<proteinExistence type="inferred from homology"/>
<evidence type="ECO:0000256" key="1">
    <source>
        <dbReference type="ARBA" id="ARBA00008315"/>
    </source>
</evidence>
<dbReference type="PANTHER" id="PTHR33768">
    <property type="entry name" value="MIP11318P"/>
    <property type="match status" value="1"/>
</dbReference>
<keyword evidence="4" id="KW-1185">Reference proteome</keyword>
<sequence>MHRALVEGNRVCYKRKIELERRQHQERLKAVKPVVKPTPPCQTPRSGRNLKFETLSHERYQEIDRENKLLLDKLCRIMVRPPCTAAVAEPRGPSSLNWKVRRDEEDRIAYNNKFTYKKITEAKPRYSLEEWQRHAAFYARRFRNICEHPAVLGMKDLSKYNKPSSSPGTPRKGNPLVSKPRMQRNFSAYRIPITPRRDRTHTRLESPHADRAAKQKCGSESPRARRAYLHSNDKDYSRSLRDAARSRAQVATPTSPKNQL</sequence>
<organism evidence="3 4">
    <name type="scientific">Cystoisospora suis</name>
    <dbReference type="NCBI Taxonomy" id="483139"/>
    <lineage>
        <taxon>Eukaryota</taxon>
        <taxon>Sar</taxon>
        <taxon>Alveolata</taxon>
        <taxon>Apicomplexa</taxon>
        <taxon>Conoidasida</taxon>
        <taxon>Coccidia</taxon>
        <taxon>Eucoccidiorida</taxon>
        <taxon>Eimeriorina</taxon>
        <taxon>Sarcocystidae</taxon>
        <taxon>Cystoisospora</taxon>
    </lineage>
</organism>
<feature type="compositionally biased region" description="Basic and acidic residues" evidence="2">
    <location>
        <begin position="231"/>
        <end position="245"/>
    </location>
</feature>
<dbReference type="InterPro" id="IPR038792">
    <property type="entry name" value="CFAP97D1/2"/>
</dbReference>
<accession>A0A2C6KQ06</accession>
<feature type="region of interest" description="Disordered" evidence="2">
    <location>
        <begin position="157"/>
        <end position="260"/>
    </location>
</feature>
<evidence type="ECO:0000313" key="4">
    <source>
        <dbReference type="Proteomes" id="UP000221165"/>
    </source>
</evidence>
<feature type="compositionally biased region" description="Basic and acidic residues" evidence="2">
    <location>
        <begin position="195"/>
        <end position="213"/>
    </location>
</feature>
<dbReference type="Pfam" id="PF13879">
    <property type="entry name" value="Hmw_CFAP97"/>
    <property type="match status" value="1"/>
</dbReference>
<dbReference type="VEuPathDB" id="ToxoDB:CSUI_007470"/>
<dbReference type="GeneID" id="94430826"/>
<reference evidence="3 4" key="1">
    <citation type="journal article" date="2017" name="Int. J. Parasitol.">
        <title>The genome of the protozoan parasite Cystoisospora suis and a reverse vaccinology approach to identify vaccine candidates.</title>
        <authorList>
            <person name="Palmieri N."/>
            <person name="Shrestha A."/>
            <person name="Ruttkowski B."/>
            <person name="Beck T."/>
            <person name="Vogl C."/>
            <person name="Tomley F."/>
            <person name="Blake D.P."/>
            <person name="Joachim A."/>
        </authorList>
    </citation>
    <scope>NUCLEOTIDE SEQUENCE [LARGE SCALE GENOMIC DNA]</scope>
    <source>
        <strain evidence="3 4">Wien I</strain>
    </source>
</reference>
<feature type="compositionally biased region" description="Polar residues" evidence="2">
    <location>
        <begin position="249"/>
        <end position="260"/>
    </location>
</feature>
<dbReference type="PANTHER" id="PTHR33768:SF3">
    <property type="entry name" value="MIP11318P"/>
    <property type="match status" value="1"/>
</dbReference>
<comment type="caution">
    <text evidence="3">The sequence shown here is derived from an EMBL/GenBank/DDBJ whole genome shotgun (WGS) entry which is preliminary data.</text>
</comment>
<name>A0A2C6KQ06_9APIC</name>
<dbReference type="Proteomes" id="UP000221165">
    <property type="component" value="Unassembled WGS sequence"/>
</dbReference>
<dbReference type="RefSeq" id="XP_067920404.1">
    <property type="nucleotide sequence ID" value="XM_068067615.1"/>
</dbReference>
<dbReference type="EMBL" id="MIGC01003945">
    <property type="protein sequence ID" value="PHJ18698.1"/>
    <property type="molecule type" value="Genomic_DNA"/>
</dbReference>
<dbReference type="OrthoDB" id="292876at2759"/>
<dbReference type="InterPro" id="IPR029488">
    <property type="entry name" value="Hmw/CFAP97"/>
</dbReference>
<evidence type="ECO:0000313" key="3">
    <source>
        <dbReference type="EMBL" id="PHJ18698.1"/>
    </source>
</evidence>
<comment type="similarity">
    <text evidence="1">Belongs to the CFAP97 family.</text>
</comment>
<protein>
    <submittedName>
        <fullName evidence="3">Uncharacterized protein</fullName>
    </submittedName>
</protein>
<evidence type="ECO:0000256" key="2">
    <source>
        <dbReference type="SAM" id="MobiDB-lite"/>
    </source>
</evidence>
<gene>
    <name evidence="3" type="ORF">CSUI_007470</name>
</gene>